<dbReference type="Proteomes" id="UP000247409">
    <property type="component" value="Unassembled WGS sequence"/>
</dbReference>
<evidence type="ECO:0000313" key="2">
    <source>
        <dbReference type="Proteomes" id="UP000247409"/>
    </source>
</evidence>
<comment type="caution">
    <text evidence="1">The sequence shown here is derived from an EMBL/GenBank/DDBJ whole genome shotgun (WGS) entry which is preliminary data.</text>
</comment>
<name>A0A2V3IHH0_9FLOR</name>
<dbReference type="AlphaFoldDB" id="A0A2V3IHH0"/>
<protein>
    <submittedName>
        <fullName evidence="1">Uncharacterized protein</fullName>
    </submittedName>
</protein>
<gene>
    <name evidence="1" type="ORF">BWQ96_08785</name>
</gene>
<sequence>MGIWALWDGVKSKVITSIYVNAVVISRNATTWIEDIQDSVCFDGASGKRSTFPSAVLRGRPL</sequence>
<reference evidence="1 2" key="1">
    <citation type="journal article" date="2018" name="Mol. Biol. Evol.">
        <title>Analysis of the draft genome of the red seaweed Gracilariopsis chorda provides insights into genome size evolution in Rhodophyta.</title>
        <authorList>
            <person name="Lee J."/>
            <person name="Yang E.C."/>
            <person name="Graf L."/>
            <person name="Yang J.H."/>
            <person name="Qiu H."/>
            <person name="Zel Zion U."/>
            <person name="Chan C.X."/>
            <person name="Stephens T.G."/>
            <person name="Weber A.P.M."/>
            <person name="Boo G.H."/>
            <person name="Boo S.M."/>
            <person name="Kim K.M."/>
            <person name="Shin Y."/>
            <person name="Jung M."/>
            <person name="Lee S.J."/>
            <person name="Yim H.S."/>
            <person name="Lee J.H."/>
            <person name="Bhattacharya D."/>
            <person name="Yoon H.S."/>
        </authorList>
    </citation>
    <scope>NUCLEOTIDE SEQUENCE [LARGE SCALE GENOMIC DNA]</scope>
    <source>
        <strain evidence="1 2">SKKU-2015</strain>
        <tissue evidence="1">Whole body</tissue>
    </source>
</reference>
<accession>A0A2V3IHH0</accession>
<proteinExistence type="predicted"/>
<dbReference type="EMBL" id="NBIV01000214">
    <property type="protein sequence ID" value="PXF41478.1"/>
    <property type="molecule type" value="Genomic_DNA"/>
</dbReference>
<keyword evidence="2" id="KW-1185">Reference proteome</keyword>
<organism evidence="1 2">
    <name type="scientific">Gracilariopsis chorda</name>
    <dbReference type="NCBI Taxonomy" id="448386"/>
    <lineage>
        <taxon>Eukaryota</taxon>
        <taxon>Rhodophyta</taxon>
        <taxon>Florideophyceae</taxon>
        <taxon>Rhodymeniophycidae</taxon>
        <taxon>Gracilariales</taxon>
        <taxon>Gracilariaceae</taxon>
        <taxon>Gracilariopsis</taxon>
    </lineage>
</organism>
<evidence type="ECO:0000313" key="1">
    <source>
        <dbReference type="EMBL" id="PXF41478.1"/>
    </source>
</evidence>